<evidence type="ECO:0000313" key="2">
    <source>
        <dbReference type="EMBL" id="VDD11115.1"/>
    </source>
</evidence>
<protein>
    <submittedName>
        <fullName evidence="1">Uncharacterized protein</fullName>
    </submittedName>
</protein>
<evidence type="ECO:0000313" key="1">
    <source>
        <dbReference type="EMBL" id="CAG7905754.1"/>
    </source>
</evidence>
<accession>A0A3P6CKX3</accession>
<reference evidence="2" key="1">
    <citation type="submission" date="2018-11" db="EMBL/GenBank/DDBJ databases">
        <authorList>
            <consortium name="Genoscope - CEA"/>
            <person name="William W."/>
        </authorList>
    </citation>
    <scope>NUCLEOTIDE SEQUENCE</scope>
</reference>
<gene>
    <name evidence="2" type="ORF">BRAA04T16300Z</name>
    <name evidence="1" type="ORF">BRAPAZ1V2_A04P06550.2</name>
</gene>
<name>A0A3P6CKX3_BRACM</name>
<dbReference type="EMBL" id="LR031576">
    <property type="protein sequence ID" value="VDD11115.1"/>
    <property type="molecule type" value="Genomic_DNA"/>
</dbReference>
<organism evidence="2">
    <name type="scientific">Brassica campestris</name>
    <name type="common">Field mustard</name>
    <dbReference type="NCBI Taxonomy" id="3711"/>
    <lineage>
        <taxon>Eukaryota</taxon>
        <taxon>Viridiplantae</taxon>
        <taxon>Streptophyta</taxon>
        <taxon>Embryophyta</taxon>
        <taxon>Tracheophyta</taxon>
        <taxon>Spermatophyta</taxon>
        <taxon>Magnoliopsida</taxon>
        <taxon>eudicotyledons</taxon>
        <taxon>Gunneridae</taxon>
        <taxon>Pentapetalae</taxon>
        <taxon>rosids</taxon>
        <taxon>malvids</taxon>
        <taxon>Brassicales</taxon>
        <taxon>Brassicaceae</taxon>
        <taxon>Brassiceae</taxon>
        <taxon>Brassica</taxon>
    </lineage>
</organism>
<proteinExistence type="predicted"/>
<dbReference type="AlphaFoldDB" id="A0A3P6CKX3"/>
<sequence>MEGKRLCEMSVSEESLHRSRLMSDSLLNMILDCSGPTTSVTALYLWQRDFNVQPLNMFLTPLAISTSMCALSSERRCICGYKK</sequence>
<feature type="non-terminal residue" evidence="2">
    <location>
        <position position="83"/>
    </location>
</feature>
<dbReference type="Proteomes" id="UP000694005">
    <property type="component" value="Chromosome A04"/>
</dbReference>
<dbReference type="Gramene" id="A04p06550.2_BraZ1">
    <property type="protein sequence ID" value="A04p06550.2_BraZ1.CDS"/>
    <property type="gene ID" value="A04g06550.2_BraZ1"/>
</dbReference>
<dbReference type="EMBL" id="LS974620">
    <property type="protein sequence ID" value="CAG7905754.1"/>
    <property type="molecule type" value="Genomic_DNA"/>
</dbReference>